<sequence length="416" mass="45241">MTMQADLEQARRYERQGRSDEAAAVYSGLARALQEGGDWPTAIVVRARLARVLADSGNSAQALRNLATADQALARLPADAAAGPRAAVDAQAAHVLAAAGRTAEAARRAWAATTGHLALGDRARADRAAVHAAKLIVKDAGPRGALEPLRALLALLPPGDGHHRVAALLAGAERRPDRIYDVLVTDIDAPVWGRLAGALAVGAHLAVGNGVAWNTMLGDRSPEADRHLLERDWGITGAAGWREQADELLKAENSDPRVHAVLLQRRRGMRERDWREAIVAWAREYDFEDAVIGDLFAIADVVQRYEARFRADGLLAPDGRVDSVHGYDYGRAVNLARWGLNARFCDAEAAEEVVLRAAHLAGQAYDSWTSFSTGYILGRMLKFDRGEFGEMYEESLLGHRILIEDPESPWRLLAWG</sequence>
<evidence type="ECO:0000313" key="2">
    <source>
        <dbReference type="EMBL" id="MQY09117.1"/>
    </source>
</evidence>
<name>A0A7K0C6N2_9ACTN</name>
<accession>A0A7K0C6N2</accession>
<feature type="domain" description="DUF1266" evidence="1">
    <location>
        <begin position="229"/>
        <end position="415"/>
    </location>
</feature>
<dbReference type="Proteomes" id="UP000487268">
    <property type="component" value="Unassembled WGS sequence"/>
</dbReference>
<reference evidence="2 3" key="1">
    <citation type="submission" date="2019-10" db="EMBL/GenBank/DDBJ databases">
        <title>Actinomadura rubteroloni sp. nov. and Actinomadura macrotermitis sp. nov., isolated from the gut of fungus growing-termite Macrotermes natalensis.</title>
        <authorList>
            <person name="Benndorf R."/>
            <person name="Martin K."/>
            <person name="Kuefner M."/>
            <person name="De Beer W."/>
            <person name="Kaster A.-K."/>
            <person name="Vollmers J."/>
            <person name="Poulsen M."/>
            <person name="Beemelmanns C."/>
        </authorList>
    </citation>
    <scope>NUCLEOTIDE SEQUENCE [LARGE SCALE GENOMIC DNA]</scope>
    <source>
        <strain evidence="2 3">RB68</strain>
    </source>
</reference>
<proteinExistence type="predicted"/>
<dbReference type="RefSeq" id="WP_153540526.1">
    <property type="nucleotide sequence ID" value="NZ_WEGH01000005.1"/>
</dbReference>
<gene>
    <name evidence="2" type="ORF">ACRB68_72290</name>
</gene>
<dbReference type="InterPro" id="IPR009677">
    <property type="entry name" value="DUF1266"/>
</dbReference>
<comment type="caution">
    <text evidence="2">The sequence shown here is derived from an EMBL/GenBank/DDBJ whole genome shotgun (WGS) entry which is preliminary data.</text>
</comment>
<keyword evidence="3" id="KW-1185">Reference proteome</keyword>
<dbReference type="Pfam" id="PF06889">
    <property type="entry name" value="DUF1266"/>
    <property type="match status" value="1"/>
</dbReference>
<dbReference type="EMBL" id="WEGH01000005">
    <property type="protein sequence ID" value="MQY09117.1"/>
    <property type="molecule type" value="Genomic_DNA"/>
</dbReference>
<protein>
    <recommendedName>
        <fullName evidence="1">DUF1266 domain-containing protein</fullName>
    </recommendedName>
</protein>
<evidence type="ECO:0000259" key="1">
    <source>
        <dbReference type="Pfam" id="PF06889"/>
    </source>
</evidence>
<dbReference type="OrthoDB" id="4322331at2"/>
<dbReference type="AlphaFoldDB" id="A0A7K0C6N2"/>
<evidence type="ECO:0000313" key="3">
    <source>
        <dbReference type="Proteomes" id="UP000487268"/>
    </source>
</evidence>
<organism evidence="2 3">
    <name type="scientific">Actinomadura macrotermitis</name>
    <dbReference type="NCBI Taxonomy" id="2585200"/>
    <lineage>
        <taxon>Bacteria</taxon>
        <taxon>Bacillati</taxon>
        <taxon>Actinomycetota</taxon>
        <taxon>Actinomycetes</taxon>
        <taxon>Streptosporangiales</taxon>
        <taxon>Thermomonosporaceae</taxon>
        <taxon>Actinomadura</taxon>
    </lineage>
</organism>